<comment type="caution">
    <text evidence="2">The sequence shown here is derived from an EMBL/GenBank/DDBJ whole genome shotgun (WGS) entry which is preliminary data.</text>
</comment>
<proteinExistence type="predicted"/>
<feature type="compositionally biased region" description="Basic and acidic residues" evidence="1">
    <location>
        <begin position="85"/>
        <end position="102"/>
    </location>
</feature>
<evidence type="ECO:0000313" key="2">
    <source>
        <dbReference type="EMBL" id="GAA1249400.1"/>
    </source>
</evidence>
<gene>
    <name evidence="2" type="ORF">GCM10009579_03870</name>
</gene>
<protein>
    <submittedName>
        <fullName evidence="2">Uncharacterized protein</fullName>
    </submittedName>
</protein>
<keyword evidence="3" id="KW-1185">Reference proteome</keyword>
<evidence type="ECO:0000313" key="3">
    <source>
        <dbReference type="Proteomes" id="UP001500282"/>
    </source>
</evidence>
<organism evidence="2 3">
    <name type="scientific">Streptomyces javensis</name>
    <dbReference type="NCBI Taxonomy" id="114698"/>
    <lineage>
        <taxon>Bacteria</taxon>
        <taxon>Bacillati</taxon>
        <taxon>Actinomycetota</taxon>
        <taxon>Actinomycetes</taxon>
        <taxon>Kitasatosporales</taxon>
        <taxon>Streptomycetaceae</taxon>
        <taxon>Streptomyces</taxon>
        <taxon>Streptomyces violaceusniger group</taxon>
    </lineage>
</organism>
<dbReference type="Proteomes" id="UP001500282">
    <property type="component" value="Unassembled WGS sequence"/>
</dbReference>
<accession>A0ABN1WJY1</accession>
<evidence type="ECO:0000256" key="1">
    <source>
        <dbReference type="SAM" id="MobiDB-lite"/>
    </source>
</evidence>
<sequence length="102" mass="11373">MDGFHVENLLGRAVLHWWGEAVWGRVARLVRCGRDGAVGTGLLGAAACFAMRNVFFDWQMYRSAMRACQGLPCPRSARPSGRRHRLDESATEVRDVRRGCPG</sequence>
<feature type="region of interest" description="Disordered" evidence="1">
    <location>
        <begin position="75"/>
        <end position="102"/>
    </location>
</feature>
<reference evidence="2 3" key="1">
    <citation type="journal article" date="2019" name="Int. J. Syst. Evol. Microbiol.">
        <title>The Global Catalogue of Microorganisms (GCM) 10K type strain sequencing project: providing services to taxonomists for standard genome sequencing and annotation.</title>
        <authorList>
            <consortium name="The Broad Institute Genomics Platform"/>
            <consortium name="The Broad Institute Genome Sequencing Center for Infectious Disease"/>
            <person name="Wu L."/>
            <person name="Ma J."/>
        </authorList>
    </citation>
    <scope>NUCLEOTIDE SEQUENCE [LARGE SCALE GENOMIC DNA]</scope>
    <source>
        <strain evidence="2 3">JCM 11448</strain>
    </source>
</reference>
<dbReference type="EMBL" id="BAAAIH010000001">
    <property type="protein sequence ID" value="GAA1249400.1"/>
    <property type="molecule type" value="Genomic_DNA"/>
</dbReference>
<name>A0ABN1WJY1_9ACTN</name>